<proteinExistence type="predicted"/>
<reference evidence="2" key="1">
    <citation type="journal article" date="2023" name="bioRxiv">
        <title>Improved chromosome-level genome assembly for marigold (Tagetes erecta).</title>
        <authorList>
            <person name="Jiang F."/>
            <person name="Yuan L."/>
            <person name="Wang S."/>
            <person name="Wang H."/>
            <person name="Xu D."/>
            <person name="Wang A."/>
            <person name="Fan W."/>
        </authorList>
    </citation>
    <scope>NUCLEOTIDE SEQUENCE</scope>
    <source>
        <strain evidence="2">WSJ</strain>
        <tissue evidence="2">Leaf</tissue>
    </source>
</reference>
<dbReference type="Proteomes" id="UP001229421">
    <property type="component" value="Unassembled WGS sequence"/>
</dbReference>
<sequence>MPSPPTLIICFLIIFSSSQPILSAGRGHAPAKVINTMLLEPRDQDFVTRKGAVFHGKELTGCMPKGRRHSSAPSRYANNQRLFHSLGCSSVATP</sequence>
<dbReference type="AlphaFoldDB" id="A0AAD8L603"/>
<evidence type="ECO:0000313" key="2">
    <source>
        <dbReference type="EMBL" id="KAK1435133.1"/>
    </source>
</evidence>
<accession>A0AAD8L603</accession>
<gene>
    <name evidence="2" type="ORF">QVD17_00893</name>
</gene>
<protein>
    <recommendedName>
        <fullName evidence="4">Secreted protein</fullName>
    </recommendedName>
</protein>
<evidence type="ECO:0000313" key="3">
    <source>
        <dbReference type="Proteomes" id="UP001229421"/>
    </source>
</evidence>
<dbReference type="EMBL" id="JAUHHV010000001">
    <property type="protein sequence ID" value="KAK1435133.1"/>
    <property type="molecule type" value="Genomic_DNA"/>
</dbReference>
<dbReference type="PANTHER" id="PTHR36619">
    <property type="entry name" value="OS04G0208900 PROTEIN"/>
    <property type="match status" value="1"/>
</dbReference>
<name>A0AAD8L603_TARER</name>
<comment type="caution">
    <text evidence="2">The sequence shown here is derived from an EMBL/GenBank/DDBJ whole genome shotgun (WGS) entry which is preliminary data.</text>
</comment>
<keyword evidence="1" id="KW-0732">Signal</keyword>
<feature type="signal peptide" evidence="1">
    <location>
        <begin position="1"/>
        <end position="18"/>
    </location>
</feature>
<feature type="chain" id="PRO_5042112729" description="Secreted protein" evidence="1">
    <location>
        <begin position="19"/>
        <end position="94"/>
    </location>
</feature>
<dbReference type="PANTHER" id="PTHR36619:SF2">
    <property type="entry name" value="OS04G0208900 PROTEIN"/>
    <property type="match status" value="1"/>
</dbReference>
<keyword evidence="3" id="KW-1185">Reference proteome</keyword>
<evidence type="ECO:0000256" key="1">
    <source>
        <dbReference type="SAM" id="SignalP"/>
    </source>
</evidence>
<organism evidence="2 3">
    <name type="scientific">Tagetes erecta</name>
    <name type="common">African marigold</name>
    <dbReference type="NCBI Taxonomy" id="13708"/>
    <lineage>
        <taxon>Eukaryota</taxon>
        <taxon>Viridiplantae</taxon>
        <taxon>Streptophyta</taxon>
        <taxon>Embryophyta</taxon>
        <taxon>Tracheophyta</taxon>
        <taxon>Spermatophyta</taxon>
        <taxon>Magnoliopsida</taxon>
        <taxon>eudicotyledons</taxon>
        <taxon>Gunneridae</taxon>
        <taxon>Pentapetalae</taxon>
        <taxon>asterids</taxon>
        <taxon>campanulids</taxon>
        <taxon>Asterales</taxon>
        <taxon>Asteraceae</taxon>
        <taxon>Asteroideae</taxon>
        <taxon>Heliantheae alliance</taxon>
        <taxon>Tageteae</taxon>
        <taxon>Tagetes</taxon>
    </lineage>
</organism>
<evidence type="ECO:0008006" key="4">
    <source>
        <dbReference type="Google" id="ProtNLM"/>
    </source>
</evidence>